<evidence type="ECO:0000256" key="4">
    <source>
        <dbReference type="ARBA" id="ARBA00023157"/>
    </source>
</evidence>
<dbReference type="SMART" id="SM00135">
    <property type="entry name" value="LY"/>
    <property type="match status" value="4"/>
</dbReference>
<feature type="domain" description="EGF-like" evidence="7">
    <location>
        <begin position="446"/>
        <end position="483"/>
    </location>
</feature>
<dbReference type="PROSITE" id="PS51120">
    <property type="entry name" value="LDLRB"/>
    <property type="match status" value="2"/>
</dbReference>
<dbReference type="SMART" id="SM00181">
    <property type="entry name" value="EGF"/>
    <property type="match status" value="2"/>
</dbReference>
<feature type="repeat" description="LDL-receptor class B" evidence="6">
    <location>
        <begin position="354"/>
        <end position="396"/>
    </location>
</feature>
<dbReference type="PANTHER" id="PTHR46513">
    <property type="entry name" value="VITELLOGENIN RECEPTOR-LIKE PROTEIN-RELATED-RELATED"/>
    <property type="match status" value="1"/>
</dbReference>
<dbReference type="InterPro" id="IPR050778">
    <property type="entry name" value="Cueball_EGF_LRP_Nidogen"/>
</dbReference>
<evidence type="ECO:0000259" key="7">
    <source>
        <dbReference type="SMART" id="SM00181"/>
    </source>
</evidence>
<keyword evidence="5" id="KW-0325">Glycoprotein</keyword>
<dbReference type="Gene3D" id="2.120.10.30">
    <property type="entry name" value="TolB, C-terminal domain"/>
    <property type="match status" value="2"/>
</dbReference>
<dbReference type="PANTHER" id="PTHR46513:SF44">
    <property type="entry name" value="LDL RECEPTOR RELATED PROTEIN 4"/>
    <property type="match status" value="1"/>
</dbReference>
<gene>
    <name evidence="9" type="primary">LOC111124035</name>
</gene>
<dbReference type="SUPFAM" id="SSF57184">
    <property type="entry name" value="Growth factor receptor domain"/>
    <property type="match status" value="1"/>
</dbReference>
<evidence type="ECO:0000256" key="5">
    <source>
        <dbReference type="ARBA" id="ARBA00023180"/>
    </source>
</evidence>
<dbReference type="InterPro" id="IPR000033">
    <property type="entry name" value="LDLR_classB_rpt"/>
</dbReference>
<dbReference type="OrthoDB" id="6151702at2759"/>
<dbReference type="SUPFAM" id="SSF63825">
    <property type="entry name" value="YWTD domain"/>
    <property type="match status" value="1"/>
</dbReference>
<evidence type="ECO:0000313" key="9">
    <source>
        <dbReference type="RefSeq" id="XP_022322606.1"/>
    </source>
</evidence>
<dbReference type="Proteomes" id="UP000694844">
    <property type="component" value="Chromosome 3"/>
</dbReference>
<dbReference type="GO" id="GO:0005886">
    <property type="term" value="C:plasma membrane"/>
    <property type="evidence" value="ECO:0007669"/>
    <property type="project" value="TreeGrafter"/>
</dbReference>
<dbReference type="GO" id="GO:0042813">
    <property type="term" value="F:Wnt receptor activity"/>
    <property type="evidence" value="ECO:0007669"/>
    <property type="project" value="TreeGrafter"/>
</dbReference>
<sequence length="512" mass="57447">MQDMNIKCPYWISGLPGSRSVIRGTWSRDPPRVLISEANFHRPSSLQYDVSSNRLYWLDQFVIKSSTTNGSDIKIHVITIGATLAFVYKDFFGWITGDKINFARRSSTSAEVISQTLSNITNVVVFDSSLQQDKRGTCQVLNGGCEEICIPITNGRRCECDIGLKLQADNTCDSDQLMENFIIVTDVSHERLLQINLKNGSIVKLPITATVPGIAFDKVTKTLFYSDRERETIMSTTLHGHNSSLIYTTGFAYADRFAIDYSTGNLYYTAKGSNLSRDYIGVVHRSLLLHKVLLSNLNSPMEIVLYPSKGFLFWVEFGNKTQICRTHMDGSARLFIATTNLGLPTGLTIDLAGSRLYWADSKTNHIEFSDMDGGNRQILATDYDAQLMSIGIQGQYLYYTAWNRQRITKMDKITGSKIPFMSNHPELGRLDSIDIYADDVLDVSVSCFNKNGLCSTFCFPTPTGRTCGCQDNLKLQPDQMTCDEDTLQLENEVSKETIYPCMLGRPVAVWEL</sequence>
<dbReference type="GO" id="GO:0017147">
    <property type="term" value="F:Wnt-protein binding"/>
    <property type="evidence" value="ECO:0007669"/>
    <property type="project" value="TreeGrafter"/>
</dbReference>
<evidence type="ECO:0000256" key="6">
    <source>
        <dbReference type="PROSITE-ProRule" id="PRU00461"/>
    </source>
</evidence>
<dbReference type="AlphaFoldDB" id="A0A8B8D6Y4"/>
<evidence type="ECO:0000256" key="3">
    <source>
        <dbReference type="ARBA" id="ARBA00022737"/>
    </source>
</evidence>
<feature type="repeat" description="LDL-receptor class B" evidence="6">
    <location>
        <begin position="310"/>
        <end position="353"/>
    </location>
</feature>
<dbReference type="InterPro" id="IPR000742">
    <property type="entry name" value="EGF"/>
</dbReference>
<keyword evidence="2" id="KW-0732">Signal</keyword>
<evidence type="ECO:0000256" key="2">
    <source>
        <dbReference type="ARBA" id="ARBA00022729"/>
    </source>
</evidence>
<proteinExistence type="predicted"/>
<dbReference type="RefSeq" id="XP_022322606.1">
    <property type="nucleotide sequence ID" value="XM_022466898.1"/>
</dbReference>
<dbReference type="KEGG" id="cvn:111124035"/>
<accession>A0A8B8D6Y4</accession>
<dbReference type="FunFam" id="2.120.10.30:FF:000241">
    <property type="entry name" value="Low-density lipoprotein receptor-related protein 6"/>
    <property type="match status" value="1"/>
</dbReference>
<keyword evidence="1" id="KW-0245">EGF-like domain</keyword>
<evidence type="ECO:0000313" key="8">
    <source>
        <dbReference type="Proteomes" id="UP000694844"/>
    </source>
</evidence>
<dbReference type="InterPro" id="IPR011042">
    <property type="entry name" value="6-blade_b-propeller_TolB-like"/>
</dbReference>
<keyword evidence="3" id="KW-0677">Repeat</keyword>
<feature type="domain" description="EGF-like" evidence="7">
    <location>
        <begin position="137"/>
        <end position="173"/>
    </location>
</feature>
<organism evidence="8 9">
    <name type="scientific">Crassostrea virginica</name>
    <name type="common">Eastern oyster</name>
    <dbReference type="NCBI Taxonomy" id="6565"/>
    <lineage>
        <taxon>Eukaryota</taxon>
        <taxon>Metazoa</taxon>
        <taxon>Spiralia</taxon>
        <taxon>Lophotrochozoa</taxon>
        <taxon>Mollusca</taxon>
        <taxon>Bivalvia</taxon>
        <taxon>Autobranchia</taxon>
        <taxon>Pteriomorphia</taxon>
        <taxon>Ostreida</taxon>
        <taxon>Ostreoidea</taxon>
        <taxon>Ostreidae</taxon>
        <taxon>Crassostrea</taxon>
    </lineage>
</organism>
<dbReference type="GO" id="GO:0060070">
    <property type="term" value="P:canonical Wnt signaling pathway"/>
    <property type="evidence" value="ECO:0007669"/>
    <property type="project" value="TreeGrafter"/>
</dbReference>
<evidence type="ECO:0000256" key="1">
    <source>
        <dbReference type="ARBA" id="ARBA00022536"/>
    </source>
</evidence>
<reference evidence="9" key="1">
    <citation type="submission" date="2025-08" db="UniProtKB">
        <authorList>
            <consortium name="RefSeq"/>
        </authorList>
    </citation>
    <scope>IDENTIFICATION</scope>
    <source>
        <tissue evidence="9">Whole sample</tissue>
    </source>
</reference>
<keyword evidence="4" id="KW-1015">Disulfide bond</keyword>
<name>A0A8B8D6Y4_CRAVI</name>
<dbReference type="GeneID" id="111124035"/>
<protein>
    <submittedName>
        <fullName evidence="9">Low-density lipoprotein receptor-related protein 4-like</fullName>
    </submittedName>
</protein>
<keyword evidence="8" id="KW-1185">Reference proteome</keyword>
<dbReference type="InterPro" id="IPR009030">
    <property type="entry name" value="Growth_fac_rcpt_cys_sf"/>
</dbReference>